<sequence length="138" mass="16457">MVEKIKESNIAMIYFAYQDFSQNIDLERFHITKTQHRILFLVSHLTKPTIKKVLKIMGISKQGFIKPYKDLEERNLLETRPSQDDPRIKDLYLTDEGQAMITELNRDQSKKINHYLEKHDGDWQKALEDMVTHYLQSF</sequence>
<dbReference type="Gene3D" id="1.10.10.10">
    <property type="entry name" value="Winged helix-like DNA-binding domain superfamily/Winged helix DNA-binding domain"/>
    <property type="match status" value="1"/>
</dbReference>
<dbReference type="PANTHER" id="PTHR33164">
    <property type="entry name" value="TRANSCRIPTIONAL REGULATOR, MARR FAMILY"/>
    <property type="match status" value="1"/>
</dbReference>
<dbReference type="Proteomes" id="UP001314261">
    <property type="component" value="Unassembled WGS sequence"/>
</dbReference>
<dbReference type="SUPFAM" id="SSF46785">
    <property type="entry name" value="Winged helix' DNA-binding domain"/>
    <property type="match status" value="1"/>
</dbReference>
<proteinExistence type="predicted"/>
<evidence type="ECO:0000313" key="2">
    <source>
        <dbReference type="EMBL" id="CAK1229471.1"/>
    </source>
</evidence>
<dbReference type="SMART" id="SM00347">
    <property type="entry name" value="HTH_MARR"/>
    <property type="match status" value="1"/>
</dbReference>
<keyword evidence="3" id="KW-1185">Reference proteome</keyword>
<evidence type="ECO:0000313" key="3">
    <source>
        <dbReference type="Proteomes" id="UP001314261"/>
    </source>
</evidence>
<accession>A0ABM9MNV4</accession>
<reference evidence="2 3" key="1">
    <citation type="submission" date="2023-10" db="EMBL/GenBank/DDBJ databases">
        <authorList>
            <person name="Botero Cardona J."/>
        </authorList>
    </citation>
    <scope>NUCLEOTIDE SEQUENCE [LARGE SCALE GENOMIC DNA]</scope>
    <source>
        <strain evidence="2 3">R-54839</strain>
    </source>
</reference>
<evidence type="ECO:0000259" key="1">
    <source>
        <dbReference type="PROSITE" id="PS50995"/>
    </source>
</evidence>
<dbReference type="InterPro" id="IPR000835">
    <property type="entry name" value="HTH_MarR-typ"/>
</dbReference>
<name>A0ABM9MNV4_9LACO</name>
<dbReference type="EMBL" id="CAUZLR010000001">
    <property type="protein sequence ID" value="CAK1229471.1"/>
    <property type="molecule type" value="Genomic_DNA"/>
</dbReference>
<dbReference type="InterPro" id="IPR036390">
    <property type="entry name" value="WH_DNA-bd_sf"/>
</dbReference>
<organism evidence="2 3">
    <name type="scientific">Fructobacillus fructosus</name>
    <dbReference type="NCBI Taxonomy" id="1631"/>
    <lineage>
        <taxon>Bacteria</taxon>
        <taxon>Bacillati</taxon>
        <taxon>Bacillota</taxon>
        <taxon>Bacilli</taxon>
        <taxon>Lactobacillales</taxon>
        <taxon>Lactobacillaceae</taxon>
        <taxon>Fructobacillus</taxon>
    </lineage>
</organism>
<feature type="domain" description="HTH marR-type" evidence="1">
    <location>
        <begin position="1"/>
        <end position="136"/>
    </location>
</feature>
<dbReference type="InterPro" id="IPR036388">
    <property type="entry name" value="WH-like_DNA-bd_sf"/>
</dbReference>
<dbReference type="Pfam" id="PF12802">
    <property type="entry name" value="MarR_2"/>
    <property type="match status" value="1"/>
</dbReference>
<dbReference type="GeneID" id="89537233"/>
<comment type="caution">
    <text evidence="2">The sequence shown here is derived from an EMBL/GenBank/DDBJ whole genome shotgun (WGS) entry which is preliminary data.</text>
</comment>
<gene>
    <name evidence="2" type="ORF">R54839_PPFHFPJH_00358</name>
</gene>
<dbReference type="RefSeq" id="WP_187753342.1">
    <property type="nucleotide sequence ID" value="NZ_CAUZLK010000001.1"/>
</dbReference>
<dbReference type="InterPro" id="IPR039422">
    <property type="entry name" value="MarR/SlyA-like"/>
</dbReference>
<protein>
    <submittedName>
        <fullName evidence="2">MarR family (MarR)</fullName>
    </submittedName>
</protein>
<dbReference type="PROSITE" id="PS50995">
    <property type="entry name" value="HTH_MARR_2"/>
    <property type="match status" value="1"/>
</dbReference>
<dbReference type="PANTHER" id="PTHR33164:SF44">
    <property type="entry name" value="TRANSCRIPTIONAL REGULATORY PROTEIN"/>
    <property type="match status" value="1"/>
</dbReference>